<dbReference type="InterPro" id="IPR011990">
    <property type="entry name" value="TPR-like_helical_dom_sf"/>
</dbReference>
<comment type="caution">
    <text evidence="1">The sequence shown here is derived from an EMBL/GenBank/DDBJ whole genome shotgun (WGS) entry which is preliminary data.</text>
</comment>
<organism evidence="1">
    <name type="scientific">Pricia antarctica</name>
    <dbReference type="NCBI Taxonomy" id="641691"/>
    <lineage>
        <taxon>Bacteria</taxon>
        <taxon>Pseudomonadati</taxon>
        <taxon>Bacteroidota</taxon>
        <taxon>Flavobacteriia</taxon>
        <taxon>Flavobacteriales</taxon>
        <taxon>Flavobacteriaceae</taxon>
        <taxon>Pricia</taxon>
    </lineage>
</organism>
<proteinExistence type="predicted"/>
<keyword evidence="1" id="KW-0449">Lipoprotein</keyword>
<name>A0A831QN23_9FLAO</name>
<dbReference type="InterPro" id="IPR041662">
    <property type="entry name" value="SusD-like_2"/>
</dbReference>
<dbReference type="PROSITE" id="PS51257">
    <property type="entry name" value="PROKAR_LIPOPROTEIN"/>
    <property type="match status" value="1"/>
</dbReference>
<sequence>MNIYIKRVFLASLIVFGLSCDDDFAELNTDPNRAGAEAFDANLILPTVIYESGNNRNGYSGAVLFQVMWIQLMASTSTGGANYYSNADKYVASGSTNSYISSFWGNQYSTASRARQMEKLAIDKGLLNLANIGRMLQILDISFVSDVYGDVPYNEALQADEEVTEPSYQLQSSLYPQMLADLEVAITALNPSGDIPTNDFLYNGDIAQWRKFGYSLMLKLAMRMVKVDAATAQTYITTALNGGIFTSPDDDAYSIMDQANGFNNATANAFNTVDDVYEVRWSNTFIDYLQATNDPRLSVVAEIPPAGLAANRDGTVVGNSDPSVQIGLPNGLDLRGAGTDVSTDPNYPGATGTGDDVAPIGNYSRPTAIYRDREGPTFILTYAQTQLLLADAAARGLTVPGNASQYYNDGLIAAFATLNKLGGTQVSVEDATAYANANPLDTGNADASLEMINVQYWASMGMIGDFVEAWNNWKRSDYPELTPVNYTGNFSNGQIPVRQPYPSGEEATNTENYQEAIGRIGGPNDWTTKMWWDVE</sequence>
<dbReference type="Proteomes" id="UP000886191">
    <property type="component" value="Unassembled WGS sequence"/>
</dbReference>
<gene>
    <name evidence="1" type="ORF">ENH87_12360</name>
</gene>
<dbReference type="Gene3D" id="1.25.40.390">
    <property type="match status" value="1"/>
</dbReference>
<dbReference type="SUPFAM" id="SSF48452">
    <property type="entry name" value="TPR-like"/>
    <property type="match status" value="1"/>
</dbReference>
<reference evidence="1" key="1">
    <citation type="journal article" date="2020" name="mSystems">
        <title>Genome- and Community-Level Interaction Insights into Carbon Utilization and Element Cycling Functions of Hydrothermarchaeota in Hydrothermal Sediment.</title>
        <authorList>
            <person name="Zhou Z."/>
            <person name="Liu Y."/>
            <person name="Xu W."/>
            <person name="Pan J."/>
            <person name="Luo Z.H."/>
            <person name="Li M."/>
        </authorList>
    </citation>
    <scope>NUCLEOTIDE SEQUENCE [LARGE SCALE GENOMIC DNA]</scope>
    <source>
        <strain evidence="1">HyVt-345</strain>
    </source>
</reference>
<dbReference type="Pfam" id="PF12771">
    <property type="entry name" value="SusD-like_2"/>
    <property type="match status" value="1"/>
</dbReference>
<evidence type="ECO:0000313" key="1">
    <source>
        <dbReference type="EMBL" id="HEA21699.1"/>
    </source>
</evidence>
<protein>
    <submittedName>
        <fullName evidence="1">SusD/RagB family nutrient-binding outer membrane lipoprotein</fullName>
    </submittedName>
</protein>
<dbReference type="EMBL" id="DRGL01000043">
    <property type="protein sequence ID" value="HEA21699.1"/>
    <property type="molecule type" value="Genomic_DNA"/>
</dbReference>
<dbReference type="AlphaFoldDB" id="A0A831QN23"/>
<accession>A0A831QN23</accession>